<evidence type="ECO:0000256" key="1">
    <source>
        <dbReference type="SAM" id="MobiDB-lite"/>
    </source>
</evidence>
<organism evidence="2 3">
    <name type="scientific">Paenibacillus phyllosphaerae</name>
    <dbReference type="NCBI Taxonomy" id="274593"/>
    <lineage>
        <taxon>Bacteria</taxon>
        <taxon>Bacillati</taxon>
        <taxon>Bacillota</taxon>
        <taxon>Bacilli</taxon>
        <taxon>Bacillales</taxon>
        <taxon>Paenibacillaceae</taxon>
        <taxon>Paenibacillus</taxon>
    </lineage>
</organism>
<protein>
    <submittedName>
        <fullName evidence="2">Uncharacterized protein</fullName>
    </submittedName>
</protein>
<accession>A0A7W5FN42</accession>
<comment type="caution">
    <text evidence="2">The sequence shown here is derived from an EMBL/GenBank/DDBJ whole genome shotgun (WGS) entry which is preliminary data.</text>
</comment>
<dbReference type="Proteomes" id="UP000570361">
    <property type="component" value="Unassembled WGS sequence"/>
</dbReference>
<proteinExistence type="predicted"/>
<feature type="region of interest" description="Disordered" evidence="1">
    <location>
        <begin position="18"/>
        <end position="37"/>
    </location>
</feature>
<dbReference type="AlphaFoldDB" id="A0A7W5FN42"/>
<reference evidence="2 3" key="1">
    <citation type="submission" date="2020-08" db="EMBL/GenBank/DDBJ databases">
        <title>Genomic Encyclopedia of Type Strains, Phase III (KMG-III): the genomes of soil and plant-associated and newly described type strains.</title>
        <authorList>
            <person name="Whitman W."/>
        </authorList>
    </citation>
    <scope>NUCLEOTIDE SEQUENCE [LARGE SCALE GENOMIC DNA]</scope>
    <source>
        <strain evidence="2 3">CECT 5862</strain>
    </source>
</reference>
<gene>
    <name evidence="2" type="ORF">FHS18_002855</name>
</gene>
<evidence type="ECO:0000313" key="2">
    <source>
        <dbReference type="EMBL" id="MBB3110788.1"/>
    </source>
</evidence>
<feature type="compositionally biased region" description="Pro residues" evidence="1">
    <location>
        <begin position="150"/>
        <end position="161"/>
    </location>
</feature>
<evidence type="ECO:0000313" key="3">
    <source>
        <dbReference type="Proteomes" id="UP000570361"/>
    </source>
</evidence>
<dbReference type="EMBL" id="JACHXK010000005">
    <property type="protein sequence ID" value="MBB3110788.1"/>
    <property type="molecule type" value="Genomic_DNA"/>
</dbReference>
<keyword evidence="3" id="KW-1185">Reference proteome</keyword>
<name>A0A7W5FN42_9BACL</name>
<dbReference type="RefSeq" id="WP_183600672.1">
    <property type="nucleotide sequence ID" value="NZ_JACHXK010000005.1"/>
</dbReference>
<feature type="region of interest" description="Disordered" evidence="1">
    <location>
        <begin position="140"/>
        <end position="170"/>
    </location>
</feature>
<sequence>MSISINSYRNSYAYTWNQEDSAANRTTEGGSKSRSGSAADSIAFSLDALSYLNVQKPGATGTSADAVEDKDEISIDQKKTMLVNLQNRLSDSQADADSASTGPMSEAIASLSETLYGFDASTATDEEISAMFESVADTMDSMRPSGGRPPMMPGGFPPPMPSSDSASSEEGIAALSADDMKSMLAELQNQLSGLDEDSELPPGLAEALASVKEQLSGFDASTATDEEVSALFEEVGATLEESRPQPPDAGGVPSQLMAMSGIMPPFAWAMSTSSEEDATNALAGFSLDGEQQSDISSADLASLLAELQAKVGSMDASTTFSGGLAQALQTLSSQLSSYNSSLVQGVTL</sequence>